<dbReference type="PROSITE" id="PS00022">
    <property type="entry name" value="EGF_1"/>
    <property type="match status" value="1"/>
</dbReference>
<comment type="subcellular location">
    <subcellularLocation>
        <location evidence="1">Secreted</location>
        <location evidence="1">Extracellular space</location>
        <location evidence="1">Extracellular matrix</location>
    </subcellularLocation>
</comment>
<keyword evidence="4" id="KW-0677">Repeat</keyword>
<feature type="disulfide bond" evidence="9">
    <location>
        <begin position="135"/>
        <end position="149"/>
    </location>
</feature>
<proteinExistence type="predicted"/>
<protein>
    <submittedName>
        <fullName evidence="11">Laminin subunit beta-1</fullName>
    </submittedName>
</protein>
<dbReference type="Gene3D" id="2.10.25.10">
    <property type="entry name" value="Laminin"/>
    <property type="match status" value="3"/>
</dbReference>
<keyword evidence="12" id="KW-1185">Reference proteome</keyword>
<dbReference type="PROSITE" id="PS01248">
    <property type="entry name" value="EGF_LAM_1"/>
    <property type="match status" value="1"/>
</dbReference>
<keyword evidence="3" id="KW-0272">Extracellular matrix</keyword>
<keyword evidence="8 9" id="KW-0424">Laminin EGF-like domain</keyword>
<dbReference type="InterPro" id="IPR050440">
    <property type="entry name" value="Laminin/Netrin_ECM"/>
</dbReference>
<dbReference type="GO" id="GO:0009887">
    <property type="term" value="P:animal organ morphogenesis"/>
    <property type="evidence" value="ECO:0007669"/>
    <property type="project" value="TreeGrafter"/>
</dbReference>
<dbReference type="GO" id="GO:0034446">
    <property type="term" value="P:substrate adhesion-dependent cell spreading"/>
    <property type="evidence" value="ECO:0007669"/>
    <property type="project" value="TreeGrafter"/>
</dbReference>
<dbReference type="STRING" id="67767.A0A0J7N5I2"/>
<evidence type="ECO:0000256" key="9">
    <source>
        <dbReference type="PROSITE-ProRule" id="PRU00460"/>
    </source>
</evidence>
<evidence type="ECO:0000256" key="8">
    <source>
        <dbReference type="ARBA" id="ARBA00023292"/>
    </source>
</evidence>
<dbReference type="SUPFAM" id="SSF57196">
    <property type="entry name" value="EGF/Laminin"/>
    <property type="match status" value="3"/>
</dbReference>
<comment type="caution">
    <text evidence="11">The sequence shown here is derived from an EMBL/GenBank/DDBJ whole genome shotgun (WGS) entry which is preliminary data.</text>
</comment>
<evidence type="ECO:0000256" key="5">
    <source>
        <dbReference type="ARBA" id="ARBA00023054"/>
    </source>
</evidence>
<comment type="caution">
    <text evidence="9">Lacks conserved residue(s) required for the propagation of feature annotation.</text>
</comment>
<dbReference type="AlphaFoldDB" id="A0A0J7N5I2"/>
<evidence type="ECO:0000259" key="10">
    <source>
        <dbReference type="PROSITE" id="PS50027"/>
    </source>
</evidence>
<feature type="domain" description="Laminin EGF-like" evidence="10">
    <location>
        <begin position="101"/>
        <end position="151"/>
    </location>
</feature>
<dbReference type="PaxDb" id="67767-A0A0J7N5I2"/>
<evidence type="ECO:0000256" key="6">
    <source>
        <dbReference type="ARBA" id="ARBA00023157"/>
    </source>
</evidence>
<evidence type="ECO:0000313" key="12">
    <source>
        <dbReference type="Proteomes" id="UP000036403"/>
    </source>
</evidence>
<feature type="disulfide bond" evidence="9">
    <location>
        <begin position="123"/>
        <end position="132"/>
    </location>
</feature>
<dbReference type="GO" id="GO:0009888">
    <property type="term" value="P:tissue development"/>
    <property type="evidence" value="ECO:0007669"/>
    <property type="project" value="TreeGrafter"/>
</dbReference>
<dbReference type="PRINTS" id="PR00011">
    <property type="entry name" value="EGFLAMININ"/>
</dbReference>
<dbReference type="OrthoDB" id="5985440at2759"/>
<sequence length="159" mass="17396">MVHGRCECTHNTKGLNCENCEDFYNDLPWKPAVGKQTNASCDCDLGSSLDDGICDSRTDPLSGNESGRCHCKANVEGRRCDRCKNGFWNFEPDSLEGCQACTCNTLGTVDNQGCNVVTGECTCKRYVTARDCNQCLPEYWGLSEDRDGCKPCDCDSGSS</sequence>
<evidence type="ECO:0000256" key="3">
    <source>
        <dbReference type="ARBA" id="ARBA00022530"/>
    </source>
</evidence>
<dbReference type="FunFam" id="2.10.25.10:FF:000135">
    <property type="entry name" value="Laminin subunit beta 4"/>
    <property type="match status" value="2"/>
</dbReference>
<dbReference type="SMART" id="SM00180">
    <property type="entry name" value="EGF_Lam"/>
    <property type="match status" value="2"/>
</dbReference>
<keyword evidence="5" id="KW-0175">Coiled coil</keyword>
<dbReference type="CDD" id="cd00055">
    <property type="entry name" value="EGF_Lam"/>
    <property type="match status" value="3"/>
</dbReference>
<organism evidence="11 12">
    <name type="scientific">Lasius niger</name>
    <name type="common">Black garden ant</name>
    <dbReference type="NCBI Taxonomy" id="67767"/>
    <lineage>
        <taxon>Eukaryota</taxon>
        <taxon>Metazoa</taxon>
        <taxon>Ecdysozoa</taxon>
        <taxon>Arthropoda</taxon>
        <taxon>Hexapoda</taxon>
        <taxon>Insecta</taxon>
        <taxon>Pterygota</taxon>
        <taxon>Neoptera</taxon>
        <taxon>Endopterygota</taxon>
        <taxon>Hymenoptera</taxon>
        <taxon>Apocrita</taxon>
        <taxon>Aculeata</taxon>
        <taxon>Formicoidea</taxon>
        <taxon>Formicidae</taxon>
        <taxon>Formicinae</taxon>
        <taxon>Lasius</taxon>
        <taxon>Lasius</taxon>
    </lineage>
</organism>
<feature type="domain" description="Laminin EGF-like" evidence="10">
    <location>
        <begin position="41"/>
        <end position="100"/>
    </location>
</feature>
<accession>A0A0J7N5I2</accession>
<dbReference type="GO" id="GO:0070831">
    <property type="term" value="P:basement membrane assembly"/>
    <property type="evidence" value="ECO:0007669"/>
    <property type="project" value="TreeGrafter"/>
</dbReference>
<dbReference type="PANTHER" id="PTHR10574">
    <property type="entry name" value="NETRIN/LAMININ-RELATED"/>
    <property type="match status" value="1"/>
</dbReference>
<dbReference type="Proteomes" id="UP000036403">
    <property type="component" value="Unassembled WGS sequence"/>
</dbReference>
<dbReference type="PROSITE" id="PS50027">
    <property type="entry name" value="EGF_LAM_2"/>
    <property type="match status" value="2"/>
</dbReference>
<dbReference type="InterPro" id="IPR000742">
    <property type="entry name" value="EGF"/>
</dbReference>
<keyword evidence="2" id="KW-0964">Secreted</keyword>
<evidence type="ECO:0000256" key="4">
    <source>
        <dbReference type="ARBA" id="ARBA00022737"/>
    </source>
</evidence>
<keyword evidence="7" id="KW-0325">Glycoprotein</keyword>
<feature type="disulfide bond" evidence="9">
    <location>
        <begin position="71"/>
        <end position="80"/>
    </location>
</feature>
<dbReference type="Pfam" id="PF00053">
    <property type="entry name" value="EGF_laminin"/>
    <property type="match status" value="3"/>
</dbReference>
<evidence type="ECO:0000256" key="1">
    <source>
        <dbReference type="ARBA" id="ARBA00004498"/>
    </source>
</evidence>
<keyword evidence="6 9" id="KW-1015">Disulfide bond</keyword>
<name>A0A0J7N5I2_LASNI</name>
<evidence type="ECO:0000256" key="2">
    <source>
        <dbReference type="ARBA" id="ARBA00022525"/>
    </source>
</evidence>
<dbReference type="InterPro" id="IPR002049">
    <property type="entry name" value="LE_dom"/>
</dbReference>
<gene>
    <name evidence="11" type="ORF">RF55_12636</name>
</gene>
<dbReference type="GO" id="GO:0007411">
    <property type="term" value="P:axon guidance"/>
    <property type="evidence" value="ECO:0007669"/>
    <property type="project" value="TreeGrafter"/>
</dbReference>
<dbReference type="GO" id="GO:0016477">
    <property type="term" value="P:cell migration"/>
    <property type="evidence" value="ECO:0007669"/>
    <property type="project" value="TreeGrafter"/>
</dbReference>
<dbReference type="GO" id="GO:0043256">
    <property type="term" value="C:laminin complex"/>
    <property type="evidence" value="ECO:0007669"/>
    <property type="project" value="TreeGrafter"/>
</dbReference>
<dbReference type="PANTHER" id="PTHR10574:SF375">
    <property type="entry name" value="LAMININ SUBUNIT BETA-1"/>
    <property type="match status" value="1"/>
</dbReference>
<dbReference type="EMBL" id="LBMM01009673">
    <property type="protein sequence ID" value="KMQ87955.1"/>
    <property type="molecule type" value="Genomic_DNA"/>
</dbReference>
<evidence type="ECO:0000256" key="7">
    <source>
        <dbReference type="ARBA" id="ARBA00023180"/>
    </source>
</evidence>
<evidence type="ECO:0000313" key="11">
    <source>
        <dbReference type="EMBL" id="KMQ87955.1"/>
    </source>
</evidence>
<reference evidence="11 12" key="1">
    <citation type="submission" date="2015-04" db="EMBL/GenBank/DDBJ databases">
        <title>Lasius niger genome sequencing.</title>
        <authorList>
            <person name="Konorov E.A."/>
            <person name="Nikitin M.A."/>
            <person name="Kirill M.V."/>
            <person name="Chang P."/>
        </authorList>
    </citation>
    <scope>NUCLEOTIDE SEQUENCE [LARGE SCALE GENOMIC DNA]</scope>
    <source>
        <tissue evidence="11">Whole</tissue>
    </source>
</reference>